<dbReference type="OrthoDB" id="348380at2759"/>
<feature type="compositionally biased region" description="Low complexity" evidence="2">
    <location>
        <begin position="2529"/>
        <end position="2558"/>
    </location>
</feature>
<evidence type="ECO:0000256" key="1">
    <source>
        <dbReference type="SAM" id="Coils"/>
    </source>
</evidence>
<feature type="region of interest" description="Disordered" evidence="2">
    <location>
        <begin position="279"/>
        <end position="341"/>
    </location>
</feature>
<feature type="compositionally biased region" description="Low complexity" evidence="2">
    <location>
        <begin position="1091"/>
        <end position="1103"/>
    </location>
</feature>
<feature type="compositionally biased region" description="Polar residues" evidence="2">
    <location>
        <begin position="2028"/>
        <end position="2043"/>
    </location>
</feature>
<feature type="compositionally biased region" description="Basic and acidic residues" evidence="2">
    <location>
        <begin position="1480"/>
        <end position="1492"/>
    </location>
</feature>
<feature type="region of interest" description="Disordered" evidence="2">
    <location>
        <begin position="861"/>
        <end position="905"/>
    </location>
</feature>
<dbReference type="GeneID" id="94428883"/>
<feature type="compositionally biased region" description="Acidic residues" evidence="2">
    <location>
        <begin position="1971"/>
        <end position="1990"/>
    </location>
</feature>
<feature type="compositionally biased region" description="Basic and acidic residues" evidence="2">
    <location>
        <begin position="512"/>
        <end position="531"/>
    </location>
</feature>
<comment type="caution">
    <text evidence="3">The sequence shown here is derived from an EMBL/GenBank/DDBJ whole genome shotgun (WGS) entry which is preliminary data.</text>
</comment>
<proteinExistence type="predicted"/>
<feature type="compositionally biased region" description="Polar residues" evidence="2">
    <location>
        <begin position="1440"/>
        <end position="1450"/>
    </location>
</feature>
<feature type="region of interest" description="Disordered" evidence="2">
    <location>
        <begin position="825"/>
        <end position="849"/>
    </location>
</feature>
<keyword evidence="1" id="KW-0175">Coiled coil</keyword>
<feature type="compositionally biased region" description="Basic and acidic residues" evidence="2">
    <location>
        <begin position="1604"/>
        <end position="1614"/>
    </location>
</feature>
<feature type="compositionally biased region" description="Basic and acidic residues" evidence="2">
    <location>
        <begin position="662"/>
        <end position="682"/>
    </location>
</feature>
<feature type="region of interest" description="Disordered" evidence="2">
    <location>
        <begin position="106"/>
        <end position="168"/>
    </location>
</feature>
<feature type="compositionally biased region" description="Basic and acidic residues" evidence="2">
    <location>
        <begin position="1944"/>
        <end position="1970"/>
    </location>
</feature>
<feature type="compositionally biased region" description="Basic residues" evidence="2">
    <location>
        <begin position="2075"/>
        <end position="2085"/>
    </location>
</feature>
<protein>
    <submittedName>
        <fullName evidence="3">Uncharacterized protein</fullName>
    </submittedName>
</protein>
<dbReference type="VEuPathDB" id="ToxoDB:CSUI_005496"/>
<feature type="region of interest" description="Disordered" evidence="2">
    <location>
        <begin position="637"/>
        <end position="702"/>
    </location>
</feature>
<feature type="compositionally biased region" description="Low complexity" evidence="2">
    <location>
        <begin position="1646"/>
        <end position="1656"/>
    </location>
</feature>
<feature type="compositionally biased region" description="Low complexity" evidence="2">
    <location>
        <begin position="145"/>
        <end position="156"/>
    </location>
</feature>
<keyword evidence="4" id="KW-1185">Reference proteome</keyword>
<feature type="region of interest" description="Disordered" evidence="2">
    <location>
        <begin position="1251"/>
        <end position="1328"/>
    </location>
</feature>
<dbReference type="EMBL" id="MIGC01002664">
    <property type="protein sequence ID" value="PHJ20663.1"/>
    <property type="molecule type" value="Genomic_DNA"/>
</dbReference>
<feature type="region of interest" description="Disordered" evidence="2">
    <location>
        <begin position="2514"/>
        <end position="2591"/>
    </location>
</feature>
<dbReference type="RefSeq" id="XP_067922349.1">
    <property type="nucleotide sequence ID" value="XM_068065672.1"/>
</dbReference>
<evidence type="ECO:0000313" key="3">
    <source>
        <dbReference type="EMBL" id="PHJ20663.1"/>
    </source>
</evidence>
<feature type="compositionally biased region" description="Low complexity" evidence="2">
    <location>
        <begin position="282"/>
        <end position="301"/>
    </location>
</feature>
<feature type="region of interest" description="Disordered" evidence="2">
    <location>
        <begin position="1140"/>
        <end position="1230"/>
    </location>
</feature>
<feature type="compositionally biased region" description="Low complexity" evidence="2">
    <location>
        <begin position="399"/>
        <end position="411"/>
    </location>
</feature>
<feature type="region of interest" description="Disordered" evidence="2">
    <location>
        <begin position="1553"/>
        <end position="1574"/>
    </location>
</feature>
<feature type="compositionally biased region" description="Polar residues" evidence="2">
    <location>
        <begin position="321"/>
        <end position="341"/>
    </location>
</feature>
<feature type="compositionally biased region" description="Basic and acidic residues" evidence="2">
    <location>
        <begin position="1900"/>
        <end position="1919"/>
    </location>
</feature>
<feature type="compositionally biased region" description="Polar residues" evidence="2">
    <location>
        <begin position="1203"/>
        <end position="1216"/>
    </location>
</feature>
<feature type="region of interest" description="Disordered" evidence="2">
    <location>
        <begin position="1364"/>
        <end position="1454"/>
    </location>
</feature>
<feature type="compositionally biased region" description="Low complexity" evidence="2">
    <location>
        <begin position="641"/>
        <end position="659"/>
    </location>
</feature>
<sequence>MKGVTRFNPQYGDPGRQEIGARLVSSQNAHNTSPNNAVYVHPQAPRTSPSFLSQSQVKHYVVPTSLTSPQNGLVSNSHAHHPLHISADKDTIESCILSAASTVSLSSPSNCPQHNQHHAPTSMDTSLDNFQRNDVALKPLPRPPSKSSLSSSFRASQPVSLPSIGTPDRDLPLSTYRHLHHQQSHSHPCPIPNFACDSVLPRLQHPSTPSFSKSSSSCTPSFSADFRPCSVIIPSKEETSSFSSRPSLSDPEASSSLVTTYSFCCPSFRSGDYRIPSGGAGSHNSYQPSTSSSSCVSSDAFDLNSHNRSRRSSSCQEEQETSLTSFKHPSLGQSTEETSSPISFESLTHHIPPLYAHAQLSDYGIRTPGEQLQQDLLRGRCQGGGCEREESHLKKRNEPSNASFLFSSSPSHYHDESKKGSSFNPVNSSHRAQGSTTTNTRTSSSSVHQTGNRYSPRRAANHEKKSSSSSVPDQSLIYRWIPKVITSIFDKKTEDEEDTSSDRDADDSNSDEGVKERELMEKRDKSHKESSVEPTSSSYSHQAGETRRTYHQGRGVEGEQGMKNKQQERERNHVYVWKEKTKENEVIQQDDITNSLCSHNQETSPTTTRPFSFAYDETLESRMENTRLCPTMQETLPHVSPLPQLSSSASSVESSLPPSICRDARPKKEGEKSFLHATRKNDDDDGLILPEKVPLPPDPPSQEDLDCRRDLIYRFWPFHGVSPSKLPADCPPPPPHHRYPNEQTPQAGHFDVHQKIEEERSQISAISQPSQNNSFYEGSFYPSRVETNLHTKEVRSDEGEKEGQVGEENPFTLRCQMNHHHENLHAQEDACSTEGVEDKGRQGGEELEDTKKVEVEQEMDMAFSEQQQQLGRPSTPKFAGGESPLATHQTEEADLGKGNPLVGEGEEDTCEFEMYAQLHPASSHISSYQGGEMSSGAPARSNTGPHQDNRHHHQPDQPHLQVDTFGTIPVTSTGVYPSPLPLLVVEQKEKMTKNEEAKESLGNVTMDCICPQKDTNVLLPSPLPMENVRQQEQVDPYSVSPCLSLNLSCPVLTENERLQKSVPLQKHQDQKRNEPPLRDDNPWTQNREECLSSLPDMSSSSSPYTRDRKDSNNRVQAIFEDCLDVVMSNLPAIYSTSKHATGMSHDELHPSLGSSYQTKNEMTMRSETLANSTEDMKVSRESHKDGEKKEEEQAVVQKKEKNYPSTKIENDMNSLHSPAKSPGSDINKYKNTPVAYVPKADASKQPIVLHHSPSVDSQKNNSIPEVNPAVPRRKQQLLRITESQERAEKEEDHTTRRGKGEEEEIRVSHQPEQAQEPGEISPPPPQPILLKKNIERLLLRNKQVKAILKDIKKSADAACRAGIEHQEKEKEKDEDMEKENTGGEQRVEELGRWDEPLERKTLPKTSGQDIKNDGNARFYFACVPTSNDSKQPIRLHPSPNVDSQKNTNEVNPAVLRRKQQLLRITESQERAEEEEGQGDQEARRGKGEEEGIRVSQPEQTQEPGEISPSPPPVVPKTNLDRLLLRNKQVKAILEGIKSDIDAACISEIQYQEEEKAKDEDIEKENTRGEQRVEELGRWDEPFERKLLSTGEYALCKQCDGMIKLSERKQERDRPSGTASPRLQHSHNAPRSKNEESEEEGVFCRCSSSLPSFSHSQSHPDYPAKHMYEDSINYTNTHQALPSAPSDERRKSSTASSSSVNFDSRKGTRSKNEKAAMKKNLHDERPEREMPRIHQEKQVVYGDHNRNEKEKADLSFKVHRDSRDIRDLYDRRRCHTKKEDDDEENEQVQGRQESEEKKFLTRNSGSRGKKTSEVLPEKKASHHGELPSEKSVNDANEKKDKRPSTTSMKKMTEEKGVGTSHSDIRRRNRTRYPSPSLIKRNRGEGLEGTQHARHLPSGRKANQDDERENARGEERMKEEEAFPCTHPRKAQVEVGEYNYHHQHHRQEEEEKKTRRGRWMNDKVKNQRKTDDHDDVDVFDLTTDEAGEEVNDKEDLYSRRIRTREGRHCSSRKRRTPPSSVASPSPPGSTRSNYTKSHQTSTYARGNSPGIPPRFSSTSSPKPSPSLPTAHDEPRGRHSHNRSRSNSHSHSTSPRGPRTRMISPSSSSSSPSRKEFSPGSAKIHHLHPTREQPRGYGSCDLSPRCQQQGLMSTLNFNRTDAAELAAEAWPGENAGDAWRIQEKRRKQELPWTIERKELQDLVEEQQSKLDRLLEEREKRQKEEEEQQNFLFLHQHYQRELENLLYRSGTSGSRGKGEVGGGLVWRKSESGCPLLVLGGEERDPIDVFKELLYHVFPGQTVDEMMATAKAAVDETKKHPSRYETHPLILRFRHFLRQMQSGERHLHSISRSYSKGKHSDRSHYSSTSASRIHEYEGMKNEPHEHHPRTSRCSRKDEANYMKKKNEEEESRSEAEEDDETDEDDEYYNYTENSEEEEDHDEEDIEEQEEESEESEAEEDDRKRRAKYARKIAAYARYLREYYDVPWSVDSDDTETYLNHQRHEKFIARTNGVAVRHVRHRRDSTEGGAGSPGGAARAGVNEGMASSLHHLNNSSNASETNASRKGSVPRGYSNVSSGVSTAASSQVHPAGVKKVQQSVEEGMPVHPYIKATRSVVTRPMPWDTIDQALADLHNSHSGQQSWKKINRGIYKYGDVQVTLAFIGDRLTAQQDDKNEDIRLLWNKGARGDVLKFIGFRDSKRAEQMAKLQQRTRRSQEDF</sequence>
<feature type="region of interest" description="Disordered" evidence="2">
    <location>
        <begin position="1604"/>
        <end position="2138"/>
    </location>
</feature>
<feature type="compositionally biased region" description="Polar residues" evidence="2">
    <location>
        <begin position="1152"/>
        <end position="1173"/>
    </location>
</feature>
<accession>A0A2C6KXQ5</accession>
<feature type="region of interest" description="Disordered" evidence="2">
    <location>
        <begin position="2342"/>
        <end position="2459"/>
    </location>
</feature>
<feature type="compositionally biased region" description="Basic and acidic residues" evidence="2">
    <location>
        <begin position="1702"/>
        <end position="1770"/>
    </location>
</feature>
<feature type="compositionally biased region" description="Polar residues" evidence="2">
    <location>
        <begin position="110"/>
        <end position="132"/>
    </location>
</feature>
<feature type="region of interest" description="Disordered" evidence="2">
    <location>
        <begin position="1466"/>
        <end position="1517"/>
    </location>
</feature>
<feature type="compositionally biased region" description="Acidic residues" evidence="2">
    <location>
        <begin position="2403"/>
        <end position="2454"/>
    </location>
</feature>
<feature type="compositionally biased region" description="Basic and acidic residues" evidence="2">
    <location>
        <begin position="836"/>
        <end position="849"/>
    </location>
</feature>
<dbReference type="Proteomes" id="UP000221165">
    <property type="component" value="Unassembled WGS sequence"/>
</dbReference>
<feature type="compositionally biased region" description="Basic and acidic residues" evidence="2">
    <location>
        <begin position="544"/>
        <end position="577"/>
    </location>
</feature>
<feature type="compositionally biased region" description="Polar residues" evidence="2">
    <location>
        <begin position="420"/>
        <end position="434"/>
    </location>
</feature>
<feature type="compositionally biased region" description="Polar residues" evidence="2">
    <location>
        <begin position="2568"/>
        <end position="2582"/>
    </location>
</feature>
<feature type="compositionally biased region" description="Basic and acidic residues" evidence="2">
    <location>
        <begin position="386"/>
        <end position="398"/>
    </location>
</feature>
<name>A0A2C6KXQ5_9APIC</name>
<feature type="compositionally biased region" description="Basic and acidic residues" evidence="2">
    <location>
        <begin position="1809"/>
        <end position="1842"/>
    </location>
</feature>
<feature type="compositionally biased region" description="Polar residues" evidence="2">
    <location>
        <begin position="1254"/>
        <end position="1264"/>
    </location>
</feature>
<feature type="compositionally biased region" description="Basic and acidic residues" evidence="2">
    <location>
        <begin position="1174"/>
        <end position="1202"/>
    </location>
</feature>
<feature type="compositionally biased region" description="Low complexity" evidence="2">
    <location>
        <begin position="435"/>
        <end position="446"/>
    </location>
</feature>
<feature type="compositionally biased region" description="Basic and acidic residues" evidence="2">
    <location>
        <begin position="1282"/>
        <end position="1309"/>
    </location>
</feature>
<evidence type="ECO:0000256" key="2">
    <source>
        <dbReference type="SAM" id="MobiDB-lite"/>
    </source>
</evidence>
<feature type="compositionally biased region" description="Acidic residues" evidence="2">
    <location>
        <begin position="495"/>
        <end position="510"/>
    </location>
</feature>
<gene>
    <name evidence="3" type="ORF">CSUI_005496</name>
</gene>
<feature type="region of interest" description="Disordered" evidence="2">
    <location>
        <begin position="491"/>
        <end position="577"/>
    </location>
</feature>
<feature type="region of interest" description="Disordered" evidence="2">
    <location>
        <begin position="923"/>
        <end position="960"/>
    </location>
</feature>
<feature type="compositionally biased region" description="Basic and acidic residues" evidence="2">
    <location>
        <begin position="1991"/>
        <end position="2006"/>
    </location>
</feature>
<feature type="region of interest" description="Disordered" evidence="2">
    <location>
        <begin position="382"/>
        <end position="472"/>
    </location>
</feature>
<feature type="compositionally biased region" description="Basic and acidic residues" evidence="2">
    <location>
        <begin position="1066"/>
        <end position="1090"/>
    </location>
</feature>
<feature type="compositionally biased region" description="Basic and acidic residues" evidence="2">
    <location>
        <begin position="1364"/>
        <end position="1401"/>
    </location>
</feature>
<feature type="region of interest" description="Disordered" evidence="2">
    <location>
        <begin position="1060"/>
        <end position="1112"/>
    </location>
</feature>
<reference evidence="3 4" key="1">
    <citation type="journal article" date="2017" name="Int. J. Parasitol.">
        <title>The genome of the protozoan parasite Cystoisospora suis and a reverse vaccinology approach to identify vaccine candidates.</title>
        <authorList>
            <person name="Palmieri N."/>
            <person name="Shrestha A."/>
            <person name="Ruttkowski B."/>
            <person name="Beck T."/>
            <person name="Vogl C."/>
            <person name="Tomley F."/>
            <person name="Blake D.P."/>
            <person name="Joachim A."/>
        </authorList>
    </citation>
    <scope>NUCLEOTIDE SEQUENCE [LARGE SCALE GENOMIC DNA]</scope>
    <source>
        <strain evidence="3 4">Wien I</strain>
    </source>
</reference>
<evidence type="ECO:0000313" key="4">
    <source>
        <dbReference type="Proteomes" id="UP000221165"/>
    </source>
</evidence>
<feature type="compositionally biased region" description="Basic and acidic residues" evidence="2">
    <location>
        <begin position="2367"/>
        <end position="2380"/>
    </location>
</feature>
<organism evidence="3 4">
    <name type="scientific">Cystoisospora suis</name>
    <dbReference type="NCBI Taxonomy" id="483139"/>
    <lineage>
        <taxon>Eukaryota</taxon>
        <taxon>Sar</taxon>
        <taxon>Alveolata</taxon>
        <taxon>Apicomplexa</taxon>
        <taxon>Conoidasida</taxon>
        <taxon>Coccidia</taxon>
        <taxon>Eucoccidiorida</taxon>
        <taxon>Eimeriorina</taxon>
        <taxon>Sarcocystidae</taxon>
        <taxon>Cystoisospora</taxon>
    </lineage>
</organism>
<feature type="compositionally biased region" description="Basic and acidic residues" evidence="2">
    <location>
        <begin position="2389"/>
        <end position="2402"/>
    </location>
</feature>
<feature type="coiled-coil region" evidence="1">
    <location>
        <begin position="2193"/>
        <end position="2224"/>
    </location>
</feature>